<proteinExistence type="predicted"/>
<dbReference type="InterPro" id="IPR046848">
    <property type="entry name" value="E_motif"/>
</dbReference>
<dbReference type="Pfam" id="PF20431">
    <property type="entry name" value="E_motif"/>
    <property type="match status" value="1"/>
</dbReference>
<evidence type="ECO:0008006" key="4">
    <source>
        <dbReference type="Google" id="ProtNLM"/>
    </source>
</evidence>
<gene>
    <name evidence="2" type="ORF">MKW94_005730</name>
</gene>
<dbReference type="PROSITE" id="PS51257">
    <property type="entry name" value="PROKAR_LIPOPROTEIN"/>
    <property type="match status" value="1"/>
</dbReference>
<protein>
    <recommendedName>
        <fullName evidence="4">Pentatricopeptide repeat-containing protein</fullName>
    </recommendedName>
</protein>
<dbReference type="Gene3D" id="1.25.40.10">
    <property type="entry name" value="Tetratricopeptide repeat domain"/>
    <property type="match status" value="1"/>
</dbReference>
<keyword evidence="1" id="KW-0677">Repeat</keyword>
<reference evidence="2" key="1">
    <citation type="submission" date="2022-03" db="EMBL/GenBank/DDBJ databases">
        <title>A functionally conserved STORR gene fusion in Papaver species that diverged 16.8 million years ago.</title>
        <authorList>
            <person name="Catania T."/>
        </authorList>
    </citation>
    <scope>NUCLEOTIDE SEQUENCE</scope>
    <source>
        <strain evidence="2">S-191538</strain>
    </source>
</reference>
<evidence type="ECO:0000313" key="2">
    <source>
        <dbReference type="EMBL" id="MCL7028217.1"/>
    </source>
</evidence>
<accession>A0AA41V1I2</accession>
<organism evidence="2 3">
    <name type="scientific">Papaver nudicaule</name>
    <name type="common">Iceland poppy</name>
    <dbReference type="NCBI Taxonomy" id="74823"/>
    <lineage>
        <taxon>Eukaryota</taxon>
        <taxon>Viridiplantae</taxon>
        <taxon>Streptophyta</taxon>
        <taxon>Embryophyta</taxon>
        <taxon>Tracheophyta</taxon>
        <taxon>Spermatophyta</taxon>
        <taxon>Magnoliopsida</taxon>
        <taxon>Ranunculales</taxon>
        <taxon>Papaveraceae</taxon>
        <taxon>Papaveroideae</taxon>
        <taxon>Papaver</taxon>
    </lineage>
</organism>
<comment type="caution">
    <text evidence="2">The sequence shown here is derived from an EMBL/GenBank/DDBJ whole genome shotgun (WGS) entry which is preliminary data.</text>
</comment>
<dbReference type="InterPro" id="IPR046960">
    <property type="entry name" value="PPR_At4g14850-like_plant"/>
</dbReference>
<dbReference type="GO" id="GO:0009451">
    <property type="term" value="P:RNA modification"/>
    <property type="evidence" value="ECO:0007669"/>
    <property type="project" value="InterPro"/>
</dbReference>
<dbReference type="InterPro" id="IPR011990">
    <property type="entry name" value="TPR-like_helical_dom_sf"/>
</dbReference>
<name>A0AA41V1I2_PAPNU</name>
<keyword evidence="3" id="KW-1185">Reference proteome</keyword>
<dbReference type="PANTHER" id="PTHR47926:SF500">
    <property type="entry name" value="REPEAT-CONTAINING PROTEIN, PUTATIVE-RELATED"/>
    <property type="match status" value="1"/>
</dbReference>
<dbReference type="AlphaFoldDB" id="A0AA41V1I2"/>
<evidence type="ECO:0000313" key="3">
    <source>
        <dbReference type="Proteomes" id="UP001177140"/>
    </source>
</evidence>
<dbReference type="GO" id="GO:0003723">
    <property type="term" value="F:RNA binding"/>
    <property type="evidence" value="ECO:0007669"/>
    <property type="project" value="InterPro"/>
</dbReference>
<dbReference type="PANTHER" id="PTHR47926">
    <property type="entry name" value="PENTATRICOPEPTIDE REPEAT-CONTAINING PROTEIN"/>
    <property type="match status" value="1"/>
</dbReference>
<dbReference type="InterPro" id="IPR002885">
    <property type="entry name" value="PPR_rpt"/>
</dbReference>
<sequence length="170" mass="19376">MARMVLPKKLLLFSTRCTEQPNYITFVSVLAACRHAGLVEEGRNCFRAMSQEFGIEPGAEHYSCMAYDLIKGLKVKPDFMVWGSLLAACRIHKHIELGEISAKKLFELDSSNCGYHLLLSNIYADAGRWDAVARMKVSIKENGLAKKYIYMYIHSLKKYSLVLPFVFKEK</sequence>
<dbReference type="Proteomes" id="UP001177140">
    <property type="component" value="Unassembled WGS sequence"/>
</dbReference>
<evidence type="ECO:0000256" key="1">
    <source>
        <dbReference type="ARBA" id="ARBA00022737"/>
    </source>
</evidence>
<dbReference type="EMBL" id="JAJJMA010076840">
    <property type="protein sequence ID" value="MCL7028217.1"/>
    <property type="molecule type" value="Genomic_DNA"/>
</dbReference>
<dbReference type="NCBIfam" id="TIGR00756">
    <property type="entry name" value="PPR"/>
    <property type="match status" value="1"/>
</dbReference>